<dbReference type="Gene3D" id="3.30.70.1440">
    <property type="entry name" value="Multidrug efflux transporter AcrB pore domain"/>
    <property type="match status" value="1"/>
</dbReference>
<feature type="transmembrane region" description="Helical" evidence="1">
    <location>
        <begin position="458"/>
        <end position="481"/>
    </location>
</feature>
<feature type="transmembrane region" description="Helical" evidence="1">
    <location>
        <begin position="984"/>
        <end position="1006"/>
    </location>
</feature>
<dbReference type="OrthoDB" id="9758234at2"/>
<organism evidence="2 3">
    <name type="scientific">Flavilitoribacter nigricans (strain ATCC 23147 / DSM 23189 / NBRC 102662 / NCIMB 1420 / SS-2)</name>
    <name type="common">Lewinella nigricans</name>
    <dbReference type="NCBI Taxonomy" id="1122177"/>
    <lineage>
        <taxon>Bacteria</taxon>
        <taxon>Pseudomonadati</taxon>
        <taxon>Bacteroidota</taxon>
        <taxon>Saprospiria</taxon>
        <taxon>Saprospirales</taxon>
        <taxon>Lewinellaceae</taxon>
        <taxon>Flavilitoribacter</taxon>
    </lineage>
</organism>
<dbReference type="Gene3D" id="3.30.70.1320">
    <property type="entry name" value="Multidrug efflux transporter AcrB pore domain like"/>
    <property type="match status" value="1"/>
</dbReference>
<accession>A0A2D0N740</accession>
<evidence type="ECO:0000313" key="2">
    <source>
        <dbReference type="EMBL" id="PHN03583.1"/>
    </source>
</evidence>
<evidence type="ECO:0000256" key="1">
    <source>
        <dbReference type="SAM" id="Phobius"/>
    </source>
</evidence>
<proteinExistence type="predicted"/>
<dbReference type="InterPro" id="IPR001036">
    <property type="entry name" value="Acrflvin-R"/>
</dbReference>
<protein>
    <recommendedName>
        <fullName evidence="4">Acriflavin resistance protein</fullName>
    </recommendedName>
</protein>
<dbReference type="InterPro" id="IPR027463">
    <property type="entry name" value="AcrB_DN_DC_subdom"/>
</dbReference>
<comment type="caution">
    <text evidence="2">The sequence shown here is derived from an EMBL/GenBank/DDBJ whole genome shotgun (WGS) entry which is preliminary data.</text>
</comment>
<reference evidence="2 3" key="1">
    <citation type="submission" date="2017-10" db="EMBL/GenBank/DDBJ databases">
        <title>The draft genome sequence of Lewinella nigricans NBRC 102662.</title>
        <authorList>
            <person name="Wang K."/>
        </authorList>
    </citation>
    <scope>NUCLEOTIDE SEQUENCE [LARGE SCALE GENOMIC DNA]</scope>
    <source>
        <strain evidence="2 3">NBRC 102662</strain>
    </source>
</reference>
<dbReference type="Proteomes" id="UP000223913">
    <property type="component" value="Unassembled WGS sequence"/>
</dbReference>
<feature type="transmembrane region" description="Helical" evidence="1">
    <location>
        <begin position="522"/>
        <end position="546"/>
    </location>
</feature>
<dbReference type="Gene3D" id="3.30.70.1430">
    <property type="entry name" value="Multidrug efflux transporter AcrB pore domain"/>
    <property type="match status" value="2"/>
</dbReference>
<dbReference type="Gene3D" id="1.20.1640.10">
    <property type="entry name" value="Multidrug efflux transporter AcrB transmembrane domain"/>
    <property type="match status" value="2"/>
</dbReference>
<keyword evidence="1" id="KW-1133">Transmembrane helix</keyword>
<dbReference type="SUPFAM" id="SSF82693">
    <property type="entry name" value="Multidrug efflux transporter AcrB pore domain, PN1, PN2, PC1 and PC2 subdomains"/>
    <property type="match status" value="3"/>
</dbReference>
<dbReference type="PRINTS" id="PR00702">
    <property type="entry name" value="ACRIFLAVINRP"/>
</dbReference>
<gene>
    <name evidence="2" type="ORF">CRP01_25300</name>
</gene>
<feature type="transmembrane region" description="Helical" evidence="1">
    <location>
        <begin position="851"/>
        <end position="873"/>
    </location>
</feature>
<dbReference type="SUPFAM" id="SSF82714">
    <property type="entry name" value="Multidrug efflux transporter AcrB TolC docking domain, DN and DC subdomains"/>
    <property type="match status" value="2"/>
</dbReference>
<dbReference type="GO" id="GO:0005886">
    <property type="term" value="C:plasma membrane"/>
    <property type="evidence" value="ECO:0007669"/>
    <property type="project" value="TreeGrafter"/>
</dbReference>
<feature type="transmembrane region" description="Helical" evidence="1">
    <location>
        <begin position="426"/>
        <end position="446"/>
    </location>
</feature>
<evidence type="ECO:0000313" key="3">
    <source>
        <dbReference type="Proteomes" id="UP000223913"/>
    </source>
</evidence>
<feature type="transmembrane region" description="Helical" evidence="1">
    <location>
        <begin position="12"/>
        <end position="30"/>
    </location>
</feature>
<feature type="transmembrane region" description="Helical" evidence="1">
    <location>
        <begin position="384"/>
        <end position="405"/>
    </location>
</feature>
<feature type="transmembrane region" description="Helical" evidence="1">
    <location>
        <begin position="908"/>
        <end position="927"/>
    </location>
</feature>
<dbReference type="GO" id="GO:0042910">
    <property type="term" value="F:xenobiotic transmembrane transporter activity"/>
    <property type="evidence" value="ECO:0007669"/>
    <property type="project" value="TreeGrafter"/>
</dbReference>
<dbReference type="Gene3D" id="3.30.2090.10">
    <property type="entry name" value="Multidrug efflux transporter AcrB TolC docking domain, DN and DC subdomains"/>
    <property type="match status" value="2"/>
</dbReference>
<name>A0A2D0N740_FLAN2</name>
<dbReference type="PANTHER" id="PTHR32063:SF24">
    <property type="entry name" value="CATION EFFLUX SYSTEM (ACRB_ACRD_ACRF FAMILY)"/>
    <property type="match status" value="1"/>
</dbReference>
<keyword evidence="3" id="KW-1185">Reference proteome</keyword>
<feature type="transmembrane region" description="Helical" evidence="1">
    <location>
        <begin position="880"/>
        <end position="902"/>
    </location>
</feature>
<feature type="transmembrane region" description="Helical" evidence="1">
    <location>
        <begin position="356"/>
        <end position="372"/>
    </location>
</feature>
<feature type="transmembrane region" description="Helical" evidence="1">
    <location>
        <begin position="330"/>
        <end position="349"/>
    </location>
</feature>
<evidence type="ECO:0008006" key="4">
    <source>
        <dbReference type="Google" id="ProtNLM"/>
    </source>
</evidence>
<dbReference type="EMBL" id="PDUD01000030">
    <property type="protein sequence ID" value="PHN03583.1"/>
    <property type="molecule type" value="Genomic_DNA"/>
</dbReference>
<sequence length="1018" mass="112343">MNIPKFSIDNYQLTLTIFVFLAFMGLASFLNMPQREDPALDVPNNIVIAVYPGASPEDIESQVVDPIEDAINELDDIKEVQTNIRDGVAVTEVEFNFGVDSDEKYDELQRQLNQVRAELPQDLYSLEARQITTNTVNILQIALVSQEAPYSMLKAEAERVKDLIEDVSGVKKVELEAYPEQQVRIALNPVKMTEMNISLDNIEQSIQSNNANIPGGAIKVSNKLFNLKTSGAYDELDQIANTVVGVYEGKVVYLKNVASVYFDYEDERWLARYRGEKAVFVSVQQKDGYNIFDVSDPIKAGIADLDFPEQIRAEYVFDQSEGVHERVSGFLNNLLQGIVLVGVIIFMLLGWRSASLVMMAIPLSILMGLWVVDQSGFALQQMSIAGLVVALGLLVDNSIAIIENIERFLKEGYSRKEAAIKGTQQLLAPMASATLTTILAFVPIVMMPETTGAFIKALPVTVIATLAASLIVAITLTPFVASKLLREKSTNSGPTFAFRTLNRFIEGPYRNTLNWVSNNPKLTVSLAVLSLVGALSLFPLVGVSFFPKAEKPQFRVTISLPKGSNLEATDEVVHYVEEVLAARPEVKHYTANIGHGNPRIYYNIMPKSYSNTFGEVFVVLKEYDIESFYQTLDELRGEFSTYTNARIDVREFVQGPPSEAPVAIKIFGDDLDQLQSYAQKVENIVSTTPGAINVENPIRNKAVDLQFKINRDKAMMLGVPVFAIDKTIRSFVNGTTIGTFRDKQAEDYDIVLRYTAGDEFQLSDFDELSVQSLSGRFVPLNQVATIQFRETPSLITHLDNDRTATILADLEQGYNLDEVIAGIQTGMNELEWNDGYFYTFKGDLESRNESFGGMGTASVMALLLIMGVLIVQFRSFTQPLIIFSALPLAIIGSILALLFTGISFSFTAFIGLTSLIGIAINNSIVLVDYANTLMEEGATVTEAAKKAAEVRFTPILATTLTTILGLLPLTLSGGSLWAPMGWTIIGGLLTSTTFVLVLVPVLYQLFTRESRALSMETA</sequence>
<dbReference type="Pfam" id="PF00873">
    <property type="entry name" value="ACR_tran"/>
    <property type="match status" value="1"/>
</dbReference>
<dbReference type="SUPFAM" id="SSF82866">
    <property type="entry name" value="Multidrug efflux transporter AcrB transmembrane domain"/>
    <property type="match status" value="2"/>
</dbReference>
<keyword evidence="1" id="KW-0812">Transmembrane</keyword>
<feature type="transmembrane region" description="Helical" evidence="1">
    <location>
        <begin position="955"/>
        <end position="978"/>
    </location>
</feature>
<dbReference type="AlphaFoldDB" id="A0A2D0N740"/>
<dbReference type="PANTHER" id="PTHR32063">
    <property type="match status" value="1"/>
</dbReference>
<keyword evidence="1" id="KW-0472">Membrane</keyword>
<dbReference type="RefSeq" id="WP_099152910.1">
    <property type="nucleotide sequence ID" value="NZ_PDUD01000030.1"/>
</dbReference>